<comment type="caution">
    <text evidence="1">The sequence shown here is derived from an EMBL/GenBank/DDBJ whole genome shotgun (WGS) entry which is preliminary data.</text>
</comment>
<dbReference type="EMBL" id="AHOR02000031">
    <property type="protein sequence ID" value="EMF81720.1"/>
    <property type="molecule type" value="Genomic_DNA"/>
</dbReference>
<accession>M3GZ03</accession>
<protein>
    <submittedName>
        <fullName evidence="1">Uncharacterized protein</fullName>
    </submittedName>
</protein>
<dbReference type="Proteomes" id="UP000011770">
    <property type="component" value="Unassembled WGS sequence"/>
</dbReference>
<dbReference type="AlphaFoldDB" id="M3GZ03"/>
<sequence length="45" mass="5114">MSSFRATYLATLREARFEFRKALRLSSLTRPLGSVVPEFPLILGD</sequence>
<proteinExistence type="predicted"/>
<evidence type="ECO:0000313" key="1">
    <source>
        <dbReference type="EMBL" id="EMF81720.1"/>
    </source>
</evidence>
<organism evidence="1 2">
    <name type="scientific">Leptospira weilii serovar Topaz str. LT2116</name>
    <dbReference type="NCBI Taxonomy" id="1088540"/>
    <lineage>
        <taxon>Bacteria</taxon>
        <taxon>Pseudomonadati</taxon>
        <taxon>Spirochaetota</taxon>
        <taxon>Spirochaetia</taxon>
        <taxon>Leptospirales</taxon>
        <taxon>Leptospiraceae</taxon>
        <taxon>Leptospira</taxon>
    </lineage>
</organism>
<name>M3GZ03_9LEPT</name>
<evidence type="ECO:0000313" key="2">
    <source>
        <dbReference type="Proteomes" id="UP000011770"/>
    </source>
</evidence>
<gene>
    <name evidence="1" type="ORF">LEP1GSC188_2328</name>
</gene>
<reference evidence="1 2" key="1">
    <citation type="submission" date="2013-01" db="EMBL/GenBank/DDBJ databases">
        <authorList>
            <person name="Harkins D.M."/>
            <person name="Durkin A.S."/>
            <person name="Brinkac L.M."/>
            <person name="Haft D.H."/>
            <person name="Selengut J.D."/>
            <person name="Sanka R."/>
            <person name="DePew J."/>
            <person name="Purushe J."/>
            <person name="Tulsiani S.M."/>
            <person name="Graham G.C."/>
            <person name="Burns M.-A."/>
            <person name="Dohnt M.F."/>
            <person name="Smythe L.D."/>
            <person name="McKay D.B."/>
            <person name="Craig S.B."/>
            <person name="Vinetz J.M."/>
            <person name="Sutton G.G."/>
            <person name="Nierman W.C."/>
            <person name="Fouts D.E."/>
        </authorList>
    </citation>
    <scope>NUCLEOTIDE SEQUENCE [LARGE SCALE GENOMIC DNA]</scope>
    <source>
        <strain evidence="1 2">LT2116</strain>
    </source>
</reference>